<protein>
    <submittedName>
        <fullName evidence="1">Uncharacterized protein</fullName>
    </submittedName>
</protein>
<keyword evidence="2" id="KW-1185">Reference proteome</keyword>
<dbReference type="EMBL" id="CM046515">
    <property type="protein sequence ID" value="KAI8649154.1"/>
    <property type="molecule type" value="Genomic_DNA"/>
</dbReference>
<reference evidence="1" key="1">
    <citation type="submission" date="2022-06" db="EMBL/GenBank/DDBJ databases">
        <title>Fusarium solani species complex genomes reveal bases of compartmentalisation and animal pathogenesis.</title>
        <authorList>
            <person name="Tsai I.J."/>
        </authorList>
    </citation>
    <scope>NUCLEOTIDE SEQUENCE</scope>
    <source>
        <strain evidence="1">Fu6.1</strain>
    </source>
</reference>
<name>A0ACC0QBP6_9HYPO</name>
<comment type="caution">
    <text evidence="1">The sequence shown here is derived from an EMBL/GenBank/DDBJ whole genome shotgun (WGS) entry which is preliminary data.</text>
</comment>
<gene>
    <name evidence="1" type="ORF">NCS57_01451600</name>
</gene>
<dbReference type="Proteomes" id="UP001065298">
    <property type="component" value="Chromosome 13"/>
</dbReference>
<proteinExistence type="predicted"/>
<sequence>MSHREMLRHASLYHLTGTALSSVYTYASNPDHFQAAYTKALTDAPLLYTAFKYNIAFWPKELVEQVRSLVRYKFHTFGGHFPALDNPPALVEDIREIAEFWQA</sequence>
<evidence type="ECO:0000313" key="1">
    <source>
        <dbReference type="EMBL" id="KAI8649154.1"/>
    </source>
</evidence>
<evidence type="ECO:0000313" key="2">
    <source>
        <dbReference type="Proteomes" id="UP001065298"/>
    </source>
</evidence>
<organism evidence="1 2">
    <name type="scientific">Fusarium keratoplasticum</name>
    <dbReference type="NCBI Taxonomy" id="1328300"/>
    <lineage>
        <taxon>Eukaryota</taxon>
        <taxon>Fungi</taxon>
        <taxon>Dikarya</taxon>
        <taxon>Ascomycota</taxon>
        <taxon>Pezizomycotina</taxon>
        <taxon>Sordariomycetes</taxon>
        <taxon>Hypocreomycetidae</taxon>
        <taxon>Hypocreales</taxon>
        <taxon>Nectriaceae</taxon>
        <taxon>Fusarium</taxon>
        <taxon>Fusarium solani species complex</taxon>
    </lineage>
</organism>
<accession>A0ACC0QBP6</accession>